<gene>
    <name evidence="3" type="ORF">ABEB36_003875</name>
</gene>
<sequence>MASNSDSSEDQQPNVSVQQELLQQQNQLQQQLQQLQSQIQLQRLEQTNAARASSLENANADRDVAVLNITLPTFWRHKPQLWFYQIEGKFRNRGIRSDSSKYDAVLEALDSSAILEVCDIIESAPEGNKYEYLKQALIKRFSISTERQLHELLSEIELGDRKPSQLLRHMRELAQGKATDDLLRAKWLALLPASVHNTLKVLPKATLNELADVADSIMENTNPFVMSTSNFPPSCAAVIPNSLENRLSSLEKVVAELSTAVKKLTKTSQHRNRSRARSRSLSSSGECFYHRKFGDNAAKCTQPCTFKSKSTQGN</sequence>
<evidence type="ECO:0000259" key="2">
    <source>
        <dbReference type="Pfam" id="PF23055"/>
    </source>
</evidence>
<reference evidence="3 4" key="1">
    <citation type="submission" date="2024-05" db="EMBL/GenBank/DDBJ databases">
        <title>Genetic variation in Jamaican populations of the coffee berry borer (Hypothenemus hampei).</title>
        <authorList>
            <person name="Errbii M."/>
            <person name="Myrie A."/>
        </authorList>
    </citation>
    <scope>NUCLEOTIDE SEQUENCE [LARGE SCALE GENOMIC DNA]</scope>
    <source>
        <strain evidence="3">JA-Hopewell-2020-01-JO</strain>
        <tissue evidence="3">Whole body</tissue>
    </source>
</reference>
<keyword evidence="4" id="KW-1185">Reference proteome</keyword>
<evidence type="ECO:0000313" key="4">
    <source>
        <dbReference type="Proteomes" id="UP001566132"/>
    </source>
</evidence>
<evidence type="ECO:0000256" key="1">
    <source>
        <dbReference type="SAM" id="Coils"/>
    </source>
</evidence>
<evidence type="ECO:0000313" key="3">
    <source>
        <dbReference type="EMBL" id="KAL1509077.1"/>
    </source>
</evidence>
<dbReference type="Proteomes" id="UP001566132">
    <property type="component" value="Unassembled WGS sequence"/>
</dbReference>
<dbReference type="PANTHER" id="PTHR33327:SF3">
    <property type="entry name" value="RNA-DIRECTED DNA POLYMERASE"/>
    <property type="match status" value="1"/>
</dbReference>
<proteinExistence type="predicted"/>
<feature type="domain" description="DUF7041" evidence="2">
    <location>
        <begin position="71"/>
        <end position="153"/>
    </location>
</feature>
<organism evidence="3 4">
    <name type="scientific">Hypothenemus hampei</name>
    <name type="common">Coffee berry borer</name>
    <dbReference type="NCBI Taxonomy" id="57062"/>
    <lineage>
        <taxon>Eukaryota</taxon>
        <taxon>Metazoa</taxon>
        <taxon>Ecdysozoa</taxon>
        <taxon>Arthropoda</taxon>
        <taxon>Hexapoda</taxon>
        <taxon>Insecta</taxon>
        <taxon>Pterygota</taxon>
        <taxon>Neoptera</taxon>
        <taxon>Endopterygota</taxon>
        <taxon>Coleoptera</taxon>
        <taxon>Polyphaga</taxon>
        <taxon>Cucujiformia</taxon>
        <taxon>Curculionidae</taxon>
        <taxon>Scolytinae</taxon>
        <taxon>Hypothenemus</taxon>
    </lineage>
</organism>
<dbReference type="EMBL" id="JBDJPC010000003">
    <property type="protein sequence ID" value="KAL1509077.1"/>
    <property type="molecule type" value="Genomic_DNA"/>
</dbReference>
<dbReference type="InterPro" id="IPR055469">
    <property type="entry name" value="DUF7041"/>
</dbReference>
<keyword evidence="1" id="KW-0175">Coiled coil</keyword>
<dbReference type="AlphaFoldDB" id="A0ABD1F207"/>
<feature type="coiled-coil region" evidence="1">
    <location>
        <begin position="14"/>
        <end position="45"/>
    </location>
</feature>
<protein>
    <recommendedName>
        <fullName evidence="2">DUF7041 domain-containing protein</fullName>
    </recommendedName>
</protein>
<comment type="caution">
    <text evidence="3">The sequence shown here is derived from an EMBL/GenBank/DDBJ whole genome shotgun (WGS) entry which is preliminary data.</text>
</comment>
<dbReference type="PANTHER" id="PTHR33327">
    <property type="entry name" value="ENDONUCLEASE"/>
    <property type="match status" value="1"/>
</dbReference>
<name>A0ABD1F207_HYPHA</name>
<dbReference type="Pfam" id="PF23055">
    <property type="entry name" value="DUF7041"/>
    <property type="match status" value="1"/>
</dbReference>
<accession>A0ABD1F207</accession>